<name>A0A1X0DB19_MYCHE</name>
<protein>
    <submittedName>
        <fullName evidence="1">Uncharacterized protein</fullName>
    </submittedName>
</protein>
<reference evidence="1 2" key="1">
    <citation type="submission" date="2017-02" db="EMBL/GenBank/DDBJ databases">
        <title>The new phylogeny of genus Mycobacterium.</title>
        <authorList>
            <person name="Tortoli E."/>
            <person name="Trovato A."/>
            <person name="Cirillo D.M."/>
        </authorList>
    </citation>
    <scope>NUCLEOTIDE SEQUENCE [LARGE SCALE GENOMIC DNA]</scope>
    <source>
        <strain evidence="1 2">DSM 44471</strain>
    </source>
</reference>
<keyword evidence="2" id="KW-1185">Reference proteome</keyword>
<dbReference type="AlphaFoldDB" id="A0A1X0DB19"/>
<dbReference type="Gene3D" id="3.10.450.620">
    <property type="entry name" value="JHP933, nucleotidyltransferase-like core domain"/>
    <property type="match status" value="1"/>
</dbReference>
<evidence type="ECO:0000313" key="2">
    <source>
        <dbReference type="Proteomes" id="UP000192566"/>
    </source>
</evidence>
<sequence>MTRITEGHLARHYQGLKGGRDASLLDIAQDHALHLLHDRGLFDQDLVFKGGTALRKFRAGNAGRFSTDLDFAAPDDDVALAVLAALDGVTIGGFSFAIENFGDDGRRGDLIVDTPFGRPRLGAKVELARHQLSLEPEFLIPITLPIHDRYDFTLAPTPTIRVEEAASEKLARYRRVPLARDLYDLQWFATGGAFDEALVRRLWVLKVYRDIVVDDRGDKPLSPNDVLRPRTASEFREEDIGYLTKPVRIDDWIGVVRSRYAFLTELNADERRWLECNERHRYEVDKELASFRAQNDTLEETL</sequence>
<organism evidence="1 2">
    <name type="scientific">Mycobacterium heidelbergense</name>
    <dbReference type="NCBI Taxonomy" id="53376"/>
    <lineage>
        <taxon>Bacteria</taxon>
        <taxon>Bacillati</taxon>
        <taxon>Actinomycetota</taxon>
        <taxon>Actinomycetes</taxon>
        <taxon>Mycobacteriales</taxon>
        <taxon>Mycobacteriaceae</taxon>
        <taxon>Mycobacterium</taxon>
        <taxon>Mycobacterium simiae complex</taxon>
    </lineage>
</organism>
<dbReference type="InterPro" id="IPR014942">
    <property type="entry name" value="AbiEii"/>
</dbReference>
<dbReference type="RefSeq" id="WP_083077038.1">
    <property type="nucleotide sequence ID" value="NZ_AP022615.1"/>
</dbReference>
<dbReference type="EMBL" id="MVHR01000047">
    <property type="protein sequence ID" value="ORA69605.1"/>
    <property type="molecule type" value="Genomic_DNA"/>
</dbReference>
<dbReference type="STRING" id="53376.BST25_21235"/>
<gene>
    <name evidence="1" type="ORF">BST25_21235</name>
</gene>
<dbReference type="Proteomes" id="UP000192566">
    <property type="component" value="Unassembled WGS sequence"/>
</dbReference>
<evidence type="ECO:0000313" key="1">
    <source>
        <dbReference type="EMBL" id="ORA69605.1"/>
    </source>
</evidence>
<dbReference type="Pfam" id="PF08843">
    <property type="entry name" value="AbiEii"/>
    <property type="match status" value="1"/>
</dbReference>
<proteinExistence type="predicted"/>
<dbReference type="OrthoDB" id="1550603at2"/>
<accession>A0A1X0DB19</accession>
<comment type="caution">
    <text evidence="1">The sequence shown here is derived from an EMBL/GenBank/DDBJ whole genome shotgun (WGS) entry which is preliminary data.</text>
</comment>